<organism evidence="2 3">
    <name type="scientific">Sitophilus oryzae</name>
    <name type="common">Rice weevil</name>
    <name type="synonym">Curculio oryzae</name>
    <dbReference type="NCBI Taxonomy" id="7048"/>
    <lineage>
        <taxon>Eukaryota</taxon>
        <taxon>Metazoa</taxon>
        <taxon>Ecdysozoa</taxon>
        <taxon>Arthropoda</taxon>
        <taxon>Hexapoda</taxon>
        <taxon>Insecta</taxon>
        <taxon>Pterygota</taxon>
        <taxon>Neoptera</taxon>
        <taxon>Endopterygota</taxon>
        <taxon>Coleoptera</taxon>
        <taxon>Polyphaga</taxon>
        <taxon>Cucujiformia</taxon>
        <taxon>Curculionidae</taxon>
        <taxon>Dryophthorinae</taxon>
        <taxon>Sitophilus</taxon>
    </lineage>
</organism>
<dbReference type="AlphaFoldDB" id="A0A6J2YD90"/>
<protein>
    <submittedName>
        <fullName evidence="3">Uncharacterized protein LOC115886365</fullName>
    </submittedName>
</protein>
<dbReference type="Proteomes" id="UP000504635">
    <property type="component" value="Unplaced"/>
</dbReference>
<dbReference type="InParanoid" id="A0A6J2YD90"/>
<name>A0A6J2YD90_SITOR</name>
<evidence type="ECO:0000313" key="2">
    <source>
        <dbReference type="Proteomes" id="UP000504635"/>
    </source>
</evidence>
<dbReference type="RefSeq" id="XP_030761326.1">
    <property type="nucleotide sequence ID" value="XM_030905466.1"/>
</dbReference>
<dbReference type="InterPro" id="IPR043128">
    <property type="entry name" value="Rev_trsase/Diguanyl_cyclase"/>
</dbReference>
<dbReference type="Gene3D" id="3.30.70.270">
    <property type="match status" value="1"/>
</dbReference>
<accession>A0A6J2YD90</accession>
<dbReference type="SUPFAM" id="SSF53098">
    <property type="entry name" value="Ribonuclease H-like"/>
    <property type="match status" value="1"/>
</dbReference>
<sequence>MLNISKNKLNIKEQEIIDEIADYRCRSGKLFGNNFLWKSSFDNPVSWWKGLCSSSSLSQVASRILMMPASSAATERSFSVYRHIHSKKRNRLTNDRAAKQLYVSHYENLLKKIGNGNRSIFISYTIEDFEEVAWQEDVIECDADDSDKDMPDADDTDEDMPLARLESRQEYLIDSPRNIDVQGEVVEISEETIRMAAKNLKSGKASGPEGIYSEMLKNGTQKLFRSLALIFNICLNGHPVPEDWKLAYISSIHKKGNKLDCSNYCGISVTSTMSRLYGRILRDLIEEDYREKEEEEQNGFRAGRSCTDNVFCLKQVIEKRSLLRNYIRTQNGKELTETFITDKGLRQGCCISPTLFKIYVAVALKNWKRKIRGMGIEIDNECLFTLQFADDQIIVANDKDDMQYMLRKLIEEYGEWGLTVNIAKTKYLCIGAQEGNLNLDNGHEIKQCQEYEYLGITFDNTGTDGREIEKRIINAKK</sequence>
<dbReference type="Pfam" id="PF05699">
    <property type="entry name" value="Dimer_Tnp_hAT"/>
    <property type="match status" value="1"/>
</dbReference>
<evidence type="ECO:0000259" key="1">
    <source>
        <dbReference type="PROSITE" id="PS50878"/>
    </source>
</evidence>
<dbReference type="GeneID" id="115886365"/>
<keyword evidence="2" id="KW-1185">Reference proteome</keyword>
<dbReference type="InterPro" id="IPR012337">
    <property type="entry name" value="RNaseH-like_sf"/>
</dbReference>
<dbReference type="Pfam" id="PF00078">
    <property type="entry name" value="RVT_1"/>
    <property type="match status" value="1"/>
</dbReference>
<proteinExistence type="predicted"/>
<dbReference type="InterPro" id="IPR008906">
    <property type="entry name" value="HATC_C_dom"/>
</dbReference>
<dbReference type="InterPro" id="IPR043502">
    <property type="entry name" value="DNA/RNA_pol_sf"/>
</dbReference>
<dbReference type="PANTHER" id="PTHR47027">
    <property type="entry name" value="REVERSE TRANSCRIPTASE DOMAIN-CONTAINING PROTEIN"/>
    <property type="match status" value="1"/>
</dbReference>
<dbReference type="InterPro" id="IPR000477">
    <property type="entry name" value="RT_dom"/>
</dbReference>
<dbReference type="SUPFAM" id="SSF56672">
    <property type="entry name" value="DNA/RNA polymerases"/>
    <property type="match status" value="1"/>
</dbReference>
<evidence type="ECO:0000313" key="3">
    <source>
        <dbReference type="RefSeq" id="XP_030761326.1"/>
    </source>
</evidence>
<dbReference type="GO" id="GO:0046983">
    <property type="term" value="F:protein dimerization activity"/>
    <property type="evidence" value="ECO:0007669"/>
    <property type="project" value="InterPro"/>
</dbReference>
<dbReference type="PANTHER" id="PTHR47027:SF20">
    <property type="entry name" value="REVERSE TRANSCRIPTASE-LIKE PROTEIN WITH RNA-DIRECTED DNA POLYMERASE DOMAIN"/>
    <property type="match status" value="1"/>
</dbReference>
<dbReference type="OrthoDB" id="418748at2759"/>
<dbReference type="PROSITE" id="PS50878">
    <property type="entry name" value="RT_POL"/>
    <property type="match status" value="1"/>
</dbReference>
<feature type="domain" description="Reverse transcriptase" evidence="1">
    <location>
        <begin position="233"/>
        <end position="458"/>
    </location>
</feature>
<dbReference type="CDD" id="cd01650">
    <property type="entry name" value="RT_nLTR_like"/>
    <property type="match status" value="1"/>
</dbReference>
<dbReference type="GO" id="GO:0071897">
    <property type="term" value="P:DNA biosynthetic process"/>
    <property type="evidence" value="ECO:0007669"/>
    <property type="project" value="UniProtKB-ARBA"/>
</dbReference>
<dbReference type="KEGG" id="soy:115886365"/>
<gene>
    <name evidence="3" type="primary">LOC115886365</name>
</gene>
<reference evidence="3" key="1">
    <citation type="submission" date="2025-08" db="UniProtKB">
        <authorList>
            <consortium name="RefSeq"/>
        </authorList>
    </citation>
    <scope>IDENTIFICATION</scope>
    <source>
        <tissue evidence="3">Gonads</tissue>
    </source>
</reference>
<dbReference type="GO" id="GO:0042575">
    <property type="term" value="C:DNA polymerase complex"/>
    <property type="evidence" value="ECO:0007669"/>
    <property type="project" value="UniProtKB-ARBA"/>
</dbReference>